<dbReference type="RefSeq" id="WP_167071397.1">
    <property type="nucleotide sequence ID" value="NZ_JAAOZC010000001.1"/>
</dbReference>
<dbReference type="PANTHER" id="PTHR32552:SF81">
    <property type="entry name" value="TONB-DEPENDENT OUTER MEMBRANE RECEPTOR"/>
    <property type="match status" value="1"/>
</dbReference>
<keyword evidence="8 12" id="KW-0798">TonB box</keyword>
<gene>
    <name evidence="16" type="ORF">FHS31_000340</name>
</gene>
<evidence type="ECO:0000256" key="5">
    <source>
        <dbReference type="ARBA" id="ARBA00022692"/>
    </source>
</evidence>
<comment type="subcellular location">
    <subcellularLocation>
        <location evidence="1 11">Cell outer membrane</location>
        <topology evidence="1 11">Multi-pass membrane protein</topology>
    </subcellularLocation>
</comment>
<feature type="domain" description="TonB-dependent receptor-like beta-barrel" evidence="14">
    <location>
        <begin position="306"/>
        <end position="766"/>
    </location>
</feature>
<keyword evidence="9 11" id="KW-0472">Membrane</keyword>
<keyword evidence="4" id="KW-0410">Iron transport</keyword>
<evidence type="ECO:0000256" key="6">
    <source>
        <dbReference type="ARBA" id="ARBA00023004"/>
    </source>
</evidence>
<dbReference type="Proteomes" id="UP000727456">
    <property type="component" value="Unassembled WGS sequence"/>
</dbReference>
<dbReference type="PANTHER" id="PTHR32552">
    <property type="entry name" value="FERRICHROME IRON RECEPTOR-RELATED"/>
    <property type="match status" value="1"/>
</dbReference>
<evidence type="ECO:0000256" key="3">
    <source>
        <dbReference type="ARBA" id="ARBA00022452"/>
    </source>
</evidence>
<dbReference type="Pfam" id="PF00593">
    <property type="entry name" value="TonB_dep_Rec_b-barrel"/>
    <property type="match status" value="1"/>
</dbReference>
<comment type="caution">
    <text evidence="16">The sequence shown here is derived from an EMBL/GenBank/DDBJ whole genome shotgun (WGS) entry which is preliminary data.</text>
</comment>
<sequence length="803" mass="86056">MHSAFLKTSTALLAITVGTMAHGQTAAPVPAAVAPAAEMPTQGLADIVVTAQRRTESAQHAAIAIDVVSPAELTGKGVMTASTLNAVAPALTVQQGGGANTTFFIRGVGNYTNNAYSDPAIAFNLDGVYLGRPTSTTGTFFDLQRIEVLKGPQGTLYGRNATGGAINIIPNKPVLGERSLNVALGAGNYNAINAEVAANVPLSDIAALRVAATSVYHTGYYKDGTGDENGKAARVQLLVKPDNRISLRLSGDYSHQGGVGSGASYIGTENYTPGSPSTAKSPANYTFTPANLDPYSGLLSPASRAYFSGQVIPGAFVNPAPLSRPYLDNNYYGVTGEASLETGLGTLTVIPAYRRSDLDFVFNGPSFRSSHNVEKDQQFSTEARLQGKRIGPVDWLVGGYYFDETVRGQYAINQYQIISFQNFTSKTKSYAGFGRLTLHLSDRLRLVGGGRYTKDDKTFNANVSTLVEACARPTCFGGPSLPVVDTLAQFVGGPTIPGVPVPYGTSGNIALFIPNTVVSSIDKGRFTYRVAGEFDLAPRSLLYASYETGYRSGGFSVAPGHEMFKPEYVDAWTLGSKNRFFDNRVQLNIEAFYWKYRDQQVSHFGIDANNSVNFFTENVGRSTLKGVDIDAQFLVTPTTQLSGTVQYLDSRVTSYQYNTPKAALEPVVGCPFSTPSAASPIYVVNCSGKRAYNSPKWSVNAGVEQTIPLDDYKVVVSGSLQYRSNTVIGFDYLPQQNTGGNTTYDASLSFGDAKDRWTVTGFIRNLTNRAVPTYAQFVGSVGNQITSTYAPPRTYGARAAFKF</sequence>
<keyword evidence="10 11" id="KW-0998">Cell outer membrane</keyword>
<comment type="similarity">
    <text evidence="11 12">Belongs to the TonB-dependent receptor family.</text>
</comment>
<evidence type="ECO:0000256" key="1">
    <source>
        <dbReference type="ARBA" id="ARBA00004571"/>
    </source>
</evidence>
<keyword evidence="13" id="KW-0732">Signal</keyword>
<dbReference type="EMBL" id="JAAOZC010000001">
    <property type="protein sequence ID" value="NIJ06758.1"/>
    <property type="molecule type" value="Genomic_DNA"/>
</dbReference>
<dbReference type="InterPro" id="IPR000531">
    <property type="entry name" value="Beta-barrel_TonB"/>
</dbReference>
<evidence type="ECO:0000256" key="9">
    <source>
        <dbReference type="ARBA" id="ARBA00023136"/>
    </source>
</evidence>
<evidence type="ECO:0000256" key="11">
    <source>
        <dbReference type="PROSITE-ProRule" id="PRU01360"/>
    </source>
</evidence>
<dbReference type="Gene3D" id="2.40.170.20">
    <property type="entry name" value="TonB-dependent receptor, beta-barrel domain"/>
    <property type="match status" value="1"/>
</dbReference>
<reference evidence="16 17" key="1">
    <citation type="submission" date="2020-03" db="EMBL/GenBank/DDBJ databases">
        <title>Genomic Encyclopedia of Type Strains, Phase III (KMG-III): the genomes of soil and plant-associated and newly described type strains.</title>
        <authorList>
            <person name="Whitman W."/>
        </authorList>
    </citation>
    <scope>NUCLEOTIDE SEQUENCE [LARGE SCALE GENOMIC DNA]</scope>
    <source>
        <strain evidence="16 17">CECT 8804</strain>
    </source>
</reference>
<feature type="chain" id="PRO_5046757142" evidence="13">
    <location>
        <begin position="27"/>
        <end position="803"/>
    </location>
</feature>
<evidence type="ECO:0000259" key="14">
    <source>
        <dbReference type="Pfam" id="PF00593"/>
    </source>
</evidence>
<dbReference type="InterPro" id="IPR039426">
    <property type="entry name" value="TonB-dep_rcpt-like"/>
</dbReference>
<keyword evidence="16" id="KW-0675">Receptor</keyword>
<evidence type="ECO:0000313" key="16">
    <source>
        <dbReference type="EMBL" id="NIJ06758.1"/>
    </source>
</evidence>
<dbReference type="PROSITE" id="PS52016">
    <property type="entry name" value="TONB_DEPENDENT_REC_3"/>
    <property type="match status" value="1"/>
</dbReference>
<dbReference type="Pfam" id="PF07715">
    <property type="entry name" value="Plug"/>
    <property type="match status" value="1"/>
</dbReference>
<evidence type="ECO:0000256" key="12">
    <source>
        <dbReference type="RuleBase" id="RU003357"/>
    </source>
</evidence>
<proteinExistence type="inferred from homology"/>
<evidence type="ECO:0000313" key="17">
    <source>
        <dbReference type="Proteomes" id="UP000727456"/>
    </source>
</evidence>
<dbReference type="SUPFAM" id="SSF56935">
    <property type="entry name" value="Porins"/>
    <property type="match status" value="1"/>
</dbReference>
<evidence type="ECO:0000256" key="2">
    <source>
        <dbReference type="ARBA" id="ARBA00022448"/>
    </source>
</evidence>
<evidence type="ECO:0000259" key="15">
    <source>
        <dbReference type="Pfam" id="PF07715"/>
    </source>
</evidence>
<evidence type="ECO:0000256" key="13">
    <source>
        <dbReference type="SAM" id="SignalP"/>
    </source>
</evidence>
<keyword evidence="6" id="KW-0408">Iron</keyword>
<keyword evidence="17" id="KW-1185">Reference proteome</keyword>
<evidence type="ECO:0000256" key="8">
    <source>
        <dbReference type="ARBA" id="ARBA00023077"/>
    </source>
</evidence>
<name>A0ABX0TML5_9SPHN</name>
<evidence type="ECO:0000256" key="7">
    <source>
        <dbReference type="ARBA" id="ARBA00023065"/>
    </source>
</evidence>
<keyword evidence="7" id="KW-0406">Ion transport</keyword>
<feature type="domain" description="TonB-dependent receptor plug" evidence="15">
    <location>
        <begin position="59"/>
        <end position="165"/>
    </location>
</feature>
<keyword evidence="5 11" id="KW-0812">Transmembrane</keyword>
<keyword evidence="3 11" id="KW-1134">Transmembrane beta strand</keyword>
<protein>
    <submittedName>
        <fullName evidence="16">Iron complex outermembrane receptor protein</fullName>
    </submittedName>
</protein>
<organism evidence="16 17">
    <name type="scientific">Sphingomonas vulcanisoli</name>
    <dbReference type="NCBI Taxonomy" id="1658060"/>
    <lineage>
        <taxon>Bacteria</taxon>
        <taxon>Pseudomonadati</taxon>
        <taxon>Pseudomonadota</taxon>
        <taxon>Alphaproteobacteria</taxon>
        <taxon>Sphingomonadales</taxon>
        <taxon>Sphingomonadaceae</taxon>
        <taxon>Sphingomonas</taxon>
    </lineage>
</organism>
<evidence type="ECO:0000256" key="4">
    <source>
        <dbReference type="ARBA" id="ARBA00022496"/>
    </source>
</evidence>
<keyword evidence="2 11" id="KW-0813">Transport</keyword>
<feature type="signal peptide" evidence="13">
    <location>
        <begin position="1"/>
        <end position="26"/>
    </location>
</feature>
<dbReference type="InterPro" id="IPR036942">
    <property type="entry name" value="Beta-barrel_TonB_sf"/>
</dbReference>
<dbReference type="InterPro" id="IPR012910">
    <property type="entry name" value="Plug_dom"/>
</dbReference>
<accession>A0ABX0TML5</accession>
<evidence type="ECO:0000256" key="10">
    <source>
        <dbReference type="ARBA" id="ARBA00023237"/>
    </source>
</evidence>